<reference evidence="1 2" key="1">
    <citation type="submission" date="2023-05" db="EMBL/GenBank/DDBJ databases">
        <title>Streptomyces fuscus sp. nov., a brown-black pigment producing actinomyces isolated from dry sand of Sea duck farm.</title>
        <authorList>
            <person name="Xie J."/>
            <person name="Shen N."/>
        </authorList>
    </citation>
    <scope>NUCLEOTIDE SEQUENCE [LARGE SCALE GENOMIC DNA]</scope>
    <source>
        <strain evidence="1 2">CGMCC 4.1745</strain>
    </source>
</reference>
<evidence type="ECO:0000313" key="1">
    <source>
        <dbReference type="EMBL" id="MDT6985777.1"/>
    </source>
</evidence>
<sequence>MMIDIAWWQLDGSGQTIDSLRAHLREEAAGVWAEVPGLLLKAWVADRPGNRWGAVMLWETDRPAEGLPPNRAAELVGRPPTVRERFEVEATVQGVHSLPALHGLGPVFV</sequence>
<comment type="caution">
    <text evidence="1">The sequence shown here is derived from an EMBL/GenBank/DDBJ whole genome shotgun (WGS) entry which is preliminary data.</text>
</comment>
<keyword evidence="2" id="KW-1185">Reference proteome</keyword>
<organism evidence="1 2">
    <name type="scientific">Streptomyces lusitanus</name>
    <dbReference type="NCBI Taxonomy" id="68232"/>
    <lineage>
        <taxon>Bacteria</taxon>
        <taxon>Bacillati</taxon>
        <taxon>Actinomycetota</taxon>
        <taxon>Actinomycetes</taxon>
        <taxon>Kitasatosporales</taxon>
        <taxon>Streptomycetaceae</taxon>
        <taxon>Streptomyces</taxon>
    </lineage>
</organism>
<dbReference type="Gene3D" id="3.30.70.100">
    <property type="match status" value="1"/>
</dbReference>
<dbReference type="RefSeq" id="WP_394311326.1">
    <property type="nucleotide sequence ID" value="NZ_JASKMA010000014.1"/>
</dbReference>
<dbReference type="Proteomes" id="UP001249760">
    <property type="component" value="Unassembled WGS sequence"/>
</dbReference>
<evidence type="ECO:0000313" key="2">
    <source>
        <dbReference type="Proteomes" id="UP001249760"/>
    </source>
</evidence>
<name>A0ABU3JV58_9ACTN</name>
<dbReference type="EMBL" id="JASKMA010000014">
    <property type="protein sequence ID" value="MDT6985777.1"/>
    <property type="molecule type" value="Genomic_DNA"/>
</dbReference>
<gene>
    <name evidence="1" type="ORF">QNO04_20180</name>
</gene>
<dbReference type="InterPro" id="IPR011008">
    <property type="entry name" value="Dimeric_a/b-barrel"/>
</dbReference>
<protein>
    <submittedName>
        <fullName evidence="1">Uncharacterized protein</fullName>
    </submittedName>
</protein>
<dbReference type="SUPFAM" id="SSF54909">
    <property type="entry name" value="Dimeric alpha+beta barrel"/>
    <property type="match status" value="1"/>
</dbReference>
<accession>A0ABU3JV58</accession>
<proteinExistence type="predicted"/>